<feature type="region of interest" description="Disordered" evidence="6">
    <location>
        <begin position="847"/>
        <end position="978"/>
    </location>
</feature>
<comment type="caution">
    <text evidence="8">The sequence shown here is derived from an EMBL/GenBank/DDBJ whole genome shotgun (WGS) entry which is preliminary data.</text>
</comment>
<feature type="region of interest" description="Disordered" evidence="6">
    <location>
        <begin position="56"/>
        <end position="113"/>
    </location>
</feature>
<accession>A0A9P8PXM3</accession>
<feature type="region of interest" description="Disordered" evidence="6">
    <location>
        <begin position="1"/>
        <end position="22"/>
    </location>
</feature>
<feature type="compositionally biased region" description="Polar residues" evidence="6">
    <location>
        <begin position="864"/>
        <end position="874"/>
    </location>
</feature>
<feature type="transmembrane region" description="Helical" evidence="7">
    <location>
        <begin position="485"/>
        <end position="506"/>
    </location>
</feature>
<dbReference type="Pfam" id="PF05277">
    <property type="entry name" value="DUF726"/>
    <property type="match status" value="1"/>
</dbReference>
<dbReference type="Proteomes" id="UP000774326">
    <property type="component" value="Unassembled WGS sequence"/>
</dbReference>
<comment type="subcellular location">
    <subcellularLocation>
        <location evidence="1">Membrane</location>
        <topology evidence="1">Multi-pass membrane protein</topology>
    </subcellularLocation>
</comment>
<evidence type="ECO:0000313" key="8">
    <source>
        <dbReference type="EMBL" id="KAH3680353.1"/>
    </source>
</evidence>
<dbReference type="InterPro" id="IPR029058">
    <property type="entry name" value="AB_hydrolase_fold"/>
</dbReference>
<dbReference type="GO" id="GO:0016020">
    <property type="term" value="C:membrane"/>
    <property type="evidence" value="ECO:0007669"/>
    <property type="project" value="UniProtKB-SubCell"/>
</dbReference>
<feature type="region of interest" description="Disordered" evidence="6">
    <location>
        <begin position="133"/>
        <end position="152"/>
    </location>
</feature>
<evidence type="ECO:0000256" key="4">
    <source>
        <dbReference type="ARBA" id="ARBA00022989"/>
    </source>
</evidence>
<comment type="similarity">
    <text evidence="2">Belongs to the TMCO4 family.</text>
</comment>
<feature type="transmembrane region" description="Helical" evidence="7">
    <location>
        <begin position="443"/>
        <end position="465"/>
    </location>
</feature>
<gene>
    <name evidence="8" type="ORF">WICPIJ_008312</name>
</gene>
<dbReference type="InterPro" id="IPR007941">
    <property type="entry name" value="DUF726"/>
</dbReference>
<evidence type="ECO:0000256" key="7">
    <source>
        <dbReference type="SAM" id="Phobius"/>
    </source>
</evidence>
<evidence type="ECO:0000256" key="2">
    <source>
        <dbReference type="ARBA" id="ARBA00009824"/>
    </source>
</evidence>
<feature type="compositionally biased region" description="Polar residues" evidence="6">
    <location>
        <begin position="13"/>
        <end position="22"/>
    </location>
</feature>
<reference evidence="8" key="2">
    <citation type="submission" date="2021-01" db="EMBL/GenBank/DDBJ databases">
        <authorList>
            <person name="Schikora-Tamarit M.A."/>
        </authorList>
    </citation>
    <scope>NUCLEOTIDE SEQUENCE</scope>
    <source>
        <strain evidence="8">CBS2887</strain>
    </source>
</reference>
<dbReference type="PANTHER" id="PTHR17920">
    <property type="entry name" value="TRANSMEMBRANE AND COILED-COIL DOMAIN-CONTAINING PROTEIN 4 TMCO4"/>
    <property type="match status" value="1"/>
</dbReference>
<evidence type="ECO:0008006" key="10">
    <source>
        <dbReference type="Google" id="ProtNLM"/>
    </source>
</evidence>
<organism evidence="8 9">
    <name type="scientific">Wickerhamomyces pijperi</name>
    <name type="common">Yeast</name>
    <name type="synonym">Pichia pijperi</name>
    <dbReference type="NCBI Taxonomy" id="599730"/>
    <lineage>
        <taxon>Eukaryota</taxon>
        <taxon>Fungi</taxon>
        <taxon>Dikarya</taxon>
        <taxon>Ascomycota</taxon>
        <taxon>Saccharomycotina</taxon>
        <taxon>Saccharomycetes</taxon>
        <taxon>Phaffomycetales</taxon>
        <taxon>Wickerhamomycetaceae</taxon>
        <taxon>Wickerhamomyces</taxon>
    </lineage>
</organism>
<feature type="compositionally biased region" description="Basic and acidic residues" evidence="6">
    <location>
        <begin position="882"/>
        <end position="896"/>
    </location>
</feature>
<name>A0A9P8PXM3_WICPI</name>
<evidence type="ECO:0000256" key="3">
    <source>
        <dbReference type="ARBA" id="ARBA00022692"/>
    </source>
</evidence>
<feature type="compositionally biased region" description="Basic and acidic residues" evidence="6">
    <location>
        <begin position="906"/>
        <end position="956"/>
    </location>
</feature>
<dbReference type="AlphaFoldDB" id="A0A9P8PXM3"/>
<dbReference type="OrthoDB" id="277931at2759"/>
<keyword evidence="5 7" id="KW-0472">Membrane</keyword>
<feature type="compositionally biased region" description="Basic and acidic residues" evidence="6">
    <location>
        <begin position="74"/>
        <end position="96"/>
    </location>
</feature>
<feature type="compositionally biased region" description="Acidic residues" evidence="6">
    <location>
        <begin position="957"/>
        <end position="966"/>
    </location>
</feature>
<keyword evidence="4 7" id="KW-1133">Transmembrane helix</keyword>
<evidence type="ECO:0000256" key="6">
    <source>
        <dbReference type="SAM" id="MobiDB-lite"/>
    </source>
</evidence>
<reference evidence="8" key="1">
    <citation type="journal article" date="2021" name="Open Biol.">
        <title>Shared evolutionary footprints suggest mitochondrial oxidative damage underlies multiple complex I losses in fungi.</title>
        <authorList>
            <person name="Schikora-Tamarit M.A."/>
            <person name="Marcet-Houben M."/>
            <person name="Nosek J."/>
            <person name="Gabaldon T."/>
        </authorList>
    </citation>
    <scope>NUCLEOTIDE SEQUENCE</scope>
    <source>
        <strain evidence="8">CBS2887</strain>
    </source>
</reference>
<keyword evidence="9" id="KW-1185">Reference proteome</keyword>
<feature type="compositionally biased region" description="Acidic residues" evidence="6">
    <location>
        <begin position="97"/>
        <end position="108"/>
    </location>
</feature>
<dbReference type="SUPFAM" id="SSF53474">
    <property type="entry name" value="alpha/beta-Hydrolases"/>
    <property type="match status" value="1"/>
</dbReference>
<proteinExistence type="inferred from homology"/>
<dbReference type="PANTHER" id="PTHR17920:SF3">
    <property type="entry name" value="TRANSMEMBRANE AND COILED-COIL DOMAIN-CONTAINING PROTEIN 4"/>
    <property type="match status" value="1"/>
</dbReference>
<dbReference type="EMBL" id="JAEUBG010004746">
    <property type="protein sequence ID" value="KAH3680353.1"/>
    <property type="molecule type" value="Genomic_DNA"/>
</dbReference>
<evidence type="ECO:0000256" key="1">
    <source>
        <dbReference type="ARBA" id="ARBA00004141"/>
    </source>
</evidence>
<keyword evidence="3 7" id="KW-0812">Transmembrane</keyword>
<evidence type="ECO:0000313" key="9">
    <source>
        <dbReference type="Proteomes" id="UP000774326"/>
    </source>
</evidence>
<evidence type="ECO:0000256" key="5">
    <source>
        <dbReference type="ARBA" id="ARBA00023136"/>
    </source>
</evidence>
<sequence length="978" mass="108645">MQSPPSESDHINKTNFTSQPNDSFVEFNLTATNHTPIATIRDSSQLLSKEQLEVLKDQENVEPTEPSQHKNIHRVHETEVPLTKNQEEEQESVKEADQDEDSDWEEMEGTNNETVYDDKGKVLVQDKLNTATAATGATTSPTNPDHEKSHRVSSFTYTRINEEEQSEKYQTIDRKTNFLFEAAASSKTKLTASSEEEFMVDAEDQNFTIDNIHNETNDSTNQLATTKRLLNETQKFAYVGLVRLVISDMATELMKLTLVSQSLHNSASSNSKKFIKRMNKNQTDFTQWSMAVTSKLYDHLQLSSEEIHMIESLSKHGIEPEDLTKSLLKHTELVNKPTESQLINNDAARNLDATDGSKIEIDITWTIVCDLFLLLLTQSETFDARSRTLLFKFSHLLAITDLELCQFEKRVTETLQLQNTSDQNWEDETLMKTRGAKSKRKRYMYVGMATIGGALILGLSGGLLAPVIGGGIAAGLSTIGISGTAGFLAGAGGTTLVTLGSTAIGARAGSKGMLKRTGEVKTFEFVPLHNNRRANLIVTVSGWMSGQADDVRLPFSTIDPVMGDLYSLLWEPEILKSTGQTMNILASEILTQSIQQLLGATILTALMGAVQLPMALSKLTYLVDNPWNVSVDRAWKAGLILADTLMNKNLGDRPVTLFGFSLGSRVIYSCILELAKRGAFGIVENVILLGSPVVISNDELILARSAVSGRFVNGYNKKDWILGYLYRATSGGLRRVAGLSPVTIEDINVENFDCTNLVEGHMGYRTAIPKILKQLGYEVLSEEFIEIDEPDASETERQRKLMSEFDEVRKQTELESKKKTQAKGWNKWFKPKKKEWWQLYSEAKSANASKDNLGSGSGSGSGSPKQRNSGTSGRNEFDVDDIMDKLESLKAGEHMNESPGSFQEYKVADERQDVTSHEIESGTVKEESSDHLTETIADPGKEVDHARNIEGDHHKEEEEDDDEDDEFAYKGPVTMSFG</sequence>
<protein>
    <recommendedName>
        <fullName evidence="10">DUF726-domain-containing protein</fullName>
    </recommendedName>
</protein>